<dbReference type="FunFam" id="1.10.510.10:FF:000517">
    <property type="entry name" value="Putative receptor kinase Lecrk"/>
    <property type="match status" value="1"/>
</dbReference>
<proteinExistence type="inferred from homology"/>
<dbReference type="Gene3D" id="2.60.120.200">
    <property type="match status" value="1"/>
</dbReference>
<dbReference type="CDD" id="cd06899">
    <property type="entry name" value="lectin_legume_LecRK_Arcelin_ConA"/>
    <property type="match status" value="1"/>
</dbReference>
<evidence type="ECO:0000256" key="15">
    <source>
        <dbReference type="ARBA" id="ARBA00023136"/>
    </source>
</evidence>
<dbReference type="InterPro" id="IPR017441">
    <property type="entry name" value="Protein_kinase_ATP_BS"/>
</dbReference>
<evidence type="ECO:0000256" key="6">
    <source>
        <dbReference type="ARBA" id="ARBA00022527"/>
    </source>
</evidence>
<feature type="domain" description="Protein kinase" evidence="22">
    <location>
        <begin position="283"/>
        <end position="564"/>
    </location>
</feature>
<dbReference type="Pfam" id="PF00069">
    <property type="entry name" value="Pkinase"/>
    <property type="match status" value="1"/>
</dbReference>
<dbReference type="GO" id="GO:0004674">
    <property type="term" value="F:protein serine/threonine kinase activity"/>
    <property type="evidence" value="ECO:0007669"/>
    <property type="project" value="UniProtKB-KW"/>
</dbReference>
<keyword evidence="10" id="KW-0430">Lectin</keyword>
<evidence type="ECO:0000256" key="7">
    <source>
        <dbReference type="ARBA" id="ARBA00022679"/>
    </source>
</evidence>
<keyword evidence="15 21" id="KW-0472">Membrane</keyword>
<dbReference type="PROSITE" id="PS00108">
    <property type="entry name" value="PROTEIN_KINASE_ST"/>
    <property type="match status" value="1"/>
</dbReference>
<evidence type="ECO:0000256" key="10">
    <source>
        <dbReference type="ARBA" id="ARBA00022734"/>
    </source>
</evidence>
<evidence type="ECO:0000256" key="3">
    <source>
        <dbReference type="ARBA" id="ARBA00010217"/>
    </source>
</evidence>
<evidence type="ECO:0000256" key="16">
    <source>
        <dbReference type="ARBA" id="ARBA00023170"/>
    </source>
</evidence>
<dbReference type="InterPro" id="IPR001220">
    <property type="entry name" value="Legume_lectin_dom"/>
</dbReference>
<evidence type="ECO:0000256" key="17">
    <source>
        <dbReference type="ARBA" id="ARBA00023180"/>
    </source>
</evidence>
<evidence type="ECO:0000256" key="19">
    <source>
        <dbReference type="ARBA" id="ARBA00048977"/>
    </source>
</evidence>
<dbReference type="PANTHER" id="PTHR27007">
    <property type="match status" value="1"/>
</dbReference>
<keyword evidence="5" id="KW-1003">Cell membrane</keyword>
<dbReference type="Gene3D" id="1.10.510.10">
    <property type="entry name" value="Transferase(Phosphotransferase) domain 1"/>
    <property type="match status" value="1"/>
</dbReference>
<dbReference type="InterPro" id="IPR008271">
    <property type="entry name" value="Ser/Thr_kinase_AS"/>
</dbReference>
<feature type="binding site" evidence="20">
    <location>
        <position position="312"/>
    </location>
    <ligand>
        <name>ATP</name>
        <dbReference type="ChEBI" id="CHEBI:30616"/>
    </ligand>
</feature>
<dbReference type="Proteomes" id="UP000636709">
    <property type="component" value="Unassembled WGS sequence"/>
</dbReference>
<dbReference type="FunFam" id="2.60.120.200:FF:000112">
    <property type="entry name" value="L-type lectin-domain containing receptor kinase V.9"/>
    <property type="match status" value="1"/>
</dbReference>
<evidence type="ECO:0000313" key="24">
    <source>
        <dbReference type="Proteomes" id="UP000636709"/>
    </source>
</evidence>
<keyword evidence="7" id="KW-0808">Transferase</keyword>
<evidence type="ECO:0000256" key="12">
    <source>
        <dbReference type="ARBA" id="ARBA00022777"/>
    </source>
</evidence>
<dbReference type="GO" id="GO:0030246">
    <property type="term" value="F:carbohydrate binding"/>
    <property type="evidence" value="ECO:0007669"/>
    <property type="project" value="UniProtKB-KW"/>
</dbReference>
<gene>
    <name evidence="23" type="ORF">HU200_022393</name>
</gene>
<dbReference type="GO" id="GO:0005524">
    <property type="term" value="F:ATP binding"/>
    <property type="evidence" value="ECO:0007669"/>
    <property type="project" value="UniProtKB-UniRule"/>
</dbReference>
<dbReference type="GO" id="GO:0005886">
    <property type="term" value="C:plasma membrane"/>
    <property type="evidence" value="ECO:0007669"/>
    <property type="project" value="UniProtKB-SubCell"/>
</dbReference>
<comment type="similarity">
    <text evidence="3">In the C-terminal section; belongs to the protein kinase superfamily. Ser/Thr protein kinase family.</text>
</comment>
<dbReference type="SUPFAM" id="SSF56112">
    <property type="entry name" value="Protein kinase-like (PK-like)"/>
    <property type="match status" value="1"/>
</dbReference>
<evidence type="ECO:0000256" key="21">
    <source>
        <dbReference type="SAM" id="Phobius"/>
    </source>
</evidence>
<evidence type="ECO:0000313" key="23">
    <source>
        <dbReference type="EMBL" id="KAF8722562.1"/>
    </source>
</evidence>
<evidence type="ECO:0000256" key="14">
    <source>
        <dbReference type="ARBA" id="ARBA00022989"/>
    </source>
</evidence>
<dbReference type="SMART" id="SM00220">
    <property type="entry name" value="S_TKc"/>
    <property type="match status" value="1"/>
</dbReference>
<name>A0A835EVD1_9POAL</name>
<organism evidence="23 24">
    <name type="scientific">Digitaria exilis</name>
    <dbReference type="NCBI Taxonomy" id="1010633"/>
    <lineage>
        <taxon>Eukaryota</taxon>
        <taxon>Viridiplantae</taxon>
        <taxon>Streptophyta</taxon>
        <taxon>Embryophyta</taxon>
        <taxon>Tracheophyta</taxon>
        <taxon>Spermatophyta</taxon>
        <taxon>Magnoliopsida</taxon>
        <taxon>Liliopsida</taxon>
        <taxon>Poales</taxon>
        <taxon>Poaceae</taxon>
        <taxon>PACMAD clade</taxon>
        <taxon>Panicoideae</taxon>
        <taxon>Panicodae</taxon>
        <taxon>Paniceae</taxon>
        <taxon>Anthephorinae</taxon>
        <taxon>Digitaria</taxon>
    </lineage>
</organism>
<dbReference type="AlphaFoldDB" id="A0A835EVD1"/>
<evidence type="ECO:0000256" key="20">
    <source>
        <dbReference type="PROSITE-ProRule" id="PRU10141"/>
    </source>
</evidence>
<evidence type="ECO:0000256" key="5">
    <source>
        <dbReference type="ARBA" id="ARBA00022475"/>
    </source>
</evidence>
<dbReference type="InterPro" id="IPR050528">
    <property type="entry name" value="L-type_Lectin-RKs"/>
</dbReference>
<comment type="similarity">
    <text evidence="2">In the N-terminal section; belongs to the leguminous lectin family.</text>
</comment>
<comment type="catalytic activity">
    <reaction evidence="18">
        <text>L-threonyl-[protein] + ATP = O-phospho-L-threonyl-[protein] + ADP + H(+)</text>
        <dbReference type="Rhea" id="RHEA:46608"/>
        <dbReference type="Rhea" id="RHEA-COMP:11060"/>
        <dbReference type="Rhea" id="RHEA-COMP:11605"/>
        <dbReference type="ChEBI" id="CHEBI:15378"/>
        <dbReference type="ChEBI" id="CHEBI:30013"/>
        <dbReference type="ChEBI" id="CHEBI:30616"/>
        <dbReference type="ChEBI" id="CHEBI:61977"/>
        <dbReference type="ChEBI" id="CHEBI:456216"/>
        <dbReference type="EC" id="2.7.11.1"/>
    </reaction>
    <physiologicalReaction direction="left-to-right" evidence="18">
        <dbReference type="Rhea" id="RHEA:46609"/>
    </physiologicalReaction>
</comment>
<evidence type="ECO:0000256" key="4">
    <source>
        <dbReference type="ARBA" id="ARBA00012513"/>
    </source>
</evidence>
<comment type="caution">
    <text evidence="23">The sequence shown here is derived from an EMBL/GenBank/DDBJ whole genome shotgun (WGS) entry which is preliminary data.</text>
</comment>
<evidence type="ECO:0000256" key="9">
    <source>
        <dbReference type="ARBA" id="ARBA00022729"/>
    </source>
</evidence>
<dbReference type="InterPro" id="IPR011009">
    <property type="entry name" value="Kinase-like_dom_sf"/>
</dbReference>
<evidence type="ECO:0000256" key="8">
    <source>
        <dbReference type="ARBA" id="ARBA00022692"/>
    </source>
</evidence>
<dbReference type="EMBL" id="JACEFO010001671">
    <property type="protein sequence ID" value="KAF8722562.1"/>
    <property type="molecule type" value="Genomic_DNA"/>
</dbReference>
<accession>A0A835EVD1</accession>
<keyword evidence="8 21" id="KW-0812">Transmembrane</keyword>
<sequence>MLTNGNGSIQMMGHALHPSPLPFHNAQYEDLSASGLAFVVAADRSVLSTAMPGEFLGLLNGSDDGNRSTHVFAVELDTLFNADLGDMNSNHVGVDVDSLVSTAAESAGYYDDATGVFRNLTLISRKAMQVWVDYDAGATLVTVTMAPLGLPRPKKPLLQTTVDPSDVIDDPMYVGFSSGTGVIPTRHCVLGWSFSMDGPAPPLDLSKLPVLPRVGPKKPRSKVLLDVVLPALSTALLIAAVLAVVFFVVQRRRWYAELREDWEDEFGPHRFSYKDLFHATDGFKDRNLLGAGGFGRVYKGVLHPQQQVVAVKRVSHDSRQGVREFVAEVVSIGRLRHRNLVQLLGYCRRKDELLLVYDYMENGSLDKYLHDGRMPTLPWHDRYRVIKGVAASLLYLHEDWEQVVIHRDVKPSNVLLDGEMNARLGDFGLARLYDRGIDPQTTHVVGTIGYVAPELIRTGKATPFTDVFAFGVFVLEVVCARRPIGPQLVSIVDCVIEHHHNGAIIQVVDPRLLVAGEYQTEEVTLALKLGLMCTHPLPNLRPSMRSVMHYLDSGQLVPDPSPSFMSYSMMAMMHNQGFDAFIKSSNLSSASIGASSCVTILSEGR</sequence>
<reference evidence="23" key="1">
    <citation type="submission" date="2020-07" db="EMBL/GenBank/DDBJ databases">
        <title>Genome sequence and genetic diversity analysis of an under-domesticated orphan crop, white fonio (Digitaria exilis).</title>
        <authorList>
            <person name="Bennetzen J.L."/>
            <person name="Chen S."/>
            <person name="Ma X."/>
            <person name="Wang X."/>
            <person name="Yssel A.E.J."/>
            <person name="Chaluvadi S.R."/>
            <person name="Johnson M."/>
            <person name="Gangashetty P."/>
            <person name="Hamidou F."/>
            <person name="Sanogo M.D."/>
            <person name="Zwaenepoel A."/>
            <person name="Wallace J."/>
            <person name="Van De Peer Y."/>
            <person name="Van Deynze A."/>
        </authorList>
    </citation>
    <scope>NUCLEOTIDE SEQUENCE</scope>
    <source>
        <tissue evidence="23">Leaves</tissue>
    </source>
</reference>
<dbReference type="CDD" id="cd14066">
    <property type="entry name" value="STKc_IRAK"/>
    <property type="match status" value="1"/>
</dbReference>
<keyword evidence="13 20" id="KW-0067">ATP-binding</keyword>
<dbReference type="Pfam" id="PF00139">
    <property type="entry name" value="Lectin_legB"/>
    <property type="match status" value="1"/>
</dbReference>
<evidence type="ECO:0000256" key="11">
    <source>
        <dbReference type="ARBA" id="ARBA00022741"/>
    </source>
</evidence>
<evidence type="ECO:0000259" key="22">
    <source>
        <dbReference type="PROSITE" id="PS50011"/>
    </source>
</evidence>
<keyword evidence="16" id="KW-0675">Receptor</keyword>
<evidence type="ECO:0000256" key="2">
    <source>
        <dbReference type="ARBA" id="ARBA00008536"/>
    </source>
</evidence>
<keyword evidence="14 21" id="KW-1133">Transmembrane helix</keyword>
<protein>
    <recommendedName>
        <fullName evidence="4">non-specific serine/threonine protein kinase</fullName>
        <ecNumber evidence="4">2.7.11.1</ecNumber>
    </recommendedName>
</protein>
<dbReference type="InterPro" id="IPR013320">
    <property type="entry name" value="ConA-like_dom_sf"/>
</dbReference>
<dbReference type="OrthoDB" id="543442at2759"/>
<dbReference type="PROSITE" id="PS50011">
    <property type="entry name" value="PROTEIN_KINASE_DOM"/>
    <property type="match status" value="1"/>
</dbReference>
<evidence type="ECO:0000256" key="13">
    <source>
        <dbReference type="ARBA" id="ARBA00022840"/>
    </source>
</evidence>
<dbReference type="InterPro" id="IPR000719">
    <property type="entry name" value="Prot_kinase_dom"/>
</dbReference>
<keyword evidence="11 20" id="KW-0547">Nucleotide-binding</keyword>
<feature type="transmembrane region" description="Helical" evidence="21">
    <location>
        <begin position="227"/>
        <end position="249"/>
    </location>
</feature>
<keyword evidence="9" id="KW-0732">Signal</keyword>
<dbReference type="GO" id="GO:1901001">
    <property type="term" value="P:negative regulation of response to salt stress"/>
    <property type="evidence" value="ECO:0007669"/>
    <property type="project" value="UniProtKB-ARBA"/>
</dbReference>
<dbReference type="EC" id="2.7.11.1" evidence="4"/>
<keyword evidence="12" id="KW-0418">Kinase</keyword>
<dbReference type="Gene3D" id="3.30.200.20">
    <property type="entry name" value="Phosphorylase Kinase, domain 1"/>
    <property type="match status" value="1"/>
</dbReference>
<keyword evidence="6" id="KW-0723">Serine/threonine-protein kinase</keyword>
<dbReference type="FunFam" id="3.30.200.20:FF:000112">
    <property type="entry name" value="Lectin-domain containing receptor kinase A4.3"/>
    <property type="match status" value="1"/>
</dbReference>
<keyword evidence="17" id="KW-0325">Glycoprotein</keyword>
<comment type="catalytic activity">
    <reaction evidence="19">
        <text>L-seryl-[protein] + ATP = O-phospho-L-seryl-[protein] + ADP + H(+)</text>
        <dbReference type="Rhea" id="RHEA:17989"/>
        <dbReference type="Rhea" id="RHEA-COMP:9863"/>
        <dbReference type="Rhea" id="RHEA-COMP:11604"/>
        <dbReference type="ChEBI" id="CHEBI:15378"/>
        <dbReference type="ChEBI" id="CHEBI:29999"/>
        <dbReference type="ChEBI" id="CHEBI:30616"/>
        <dbReference type="ChEBI" id="CHEBI:83421"/>
        <dbReference type="ChEBI" id="CHEBI:456216"/>
        <dbReference type="EC" id="2.7.11.1"/>
    </reaction>
    <physiologicalReaction direction="left-to-right" evidence="19">
        <dbReference type="Rhea" id="RHEA:17990"/>
    </physiologicalReaction>
</comment>
<keyword evidence="24" id="KW-1185">Reference proteome</keyword>
<dbReference type="PROSITE" id="PS00107">
    <property type="entry name" value="PROTEIN_KINASE_ATP"/>
    <property type="match status" value="1"/>
</dbReference>
<evidence type="ECO:0000256" key="18">
    <source>
        <dbReference type="ARBA" id="ARBA00048659"/>
    </source>
</evidence>
<comment type="subcellular location">
    <subcellularLocation>
        <location evidence="1">Cell membrane</location>
        <topology evidence="1">Single-pass type I membrane protein</topology>
    </subcellularLocation>
</comment>
<evidence type="ECO:0000256" key="1">
    <source>
        <dbReference type="ARBA" id="ARBA00004251"/>
    </source>
</evidence>
<dbReference type="SUPFAM" id="SSF49899">
    <property type="entry name" value="Concanavalin A-like lectins/glucanases"/>
    <property type="match status" value="2"/>
</dbReference>